<protein>
    <submittedName>
        <fullName evidence="1">Uncharacterized protein</fullName>
    </submittedName>
</protein>
<dbReference type="Proteomes" id="UP001237642">
    <property type="component" value="Unassembled WGS sequence"/>
</dbReference>
<evidence type="ECO:0000313" key="1">
    <source>
        <dbReference type="EMBL" id="KAK1391744.1"/>
    </source>
</evidence>
<evidence type="ECO:0000313" key="2">
    <source>
        <dbReference type="Proteomes" id="UP001237642"/>
    </source>
</evidence>
<gene>
    <name evidence="1" type="ORF">POM88_010800</name>
</gene>
<organism evidence="1 2">
    <name type="scientific">Heracleum sosnowskyi</name>
    <dbReference type="NCBI Taxonomy" id="360622"/>
    <lineage>
        <taxon>Eukaryota</taxon>
        <taxon>Viridiplantae</taxon>
        <taxon>Streptophyta</taxon>
        <taxon>Embryophyta</taxon>
        <taxon>Tracheophyta</taxon>
        <taxon>Spermatophyta</taxon>
        <taxon>Magnoliopsida</taxon>
        <taxon>eudicotyledons</taxon>
        <taxon>Gunneridae</taxon>
        <taxon>Pentapetalae</taxon>
        <taxon>asterids</taxon>
        <taxon>campanulids</taxon>
        <taxon>Apiales</taxon>
        <taxon>Apiaceae</taxon>
        <taxon>Apioideae</taxon>
        <taxon>apioid superclade</taxon>
        <taxon>Tordylieae</taxon>
        <taxon>Tordyliinae</taxon>
        <taxon>Heracleum</taxon>
    </lineage>
</organism>
<comment type="caution">
    <text evidence="1">The sequence shown here is derived from an EMBL/GenBank/DDBJ whole genome shotgun (WGS) entry which is preliminary data.</text>
</comment>
<proteinExistence type="predicted"/>
<accession>A0AAD8N082</accession>
<dbReference type="AlphaFoldDB" id="A0AAD8N082"/>
<reference evidence="1" key="2">
    <citation type="submission" date="2023-05" db="EMBL/GenBank/DDBJ databases">
        <authorList>
            <person name="Schelkunov M.I."/>
        </authorList>
    </citation>
    <scope>NUCLEOTIDE SEQUENCE</scope>
    <source>
        <strain evidence="1">Hsosn_3</strain>
        <tissue evidence="1">Leaf</tissue>
    </source>
</reference>
<reference evidence="1" key="1">
    <citation type="submission" date="2023-02" db="EMBL/GenBank/DDBJ databases">
        <title>Genome of toxic invasive species Heracleum sosnowskyi carries increased number of genes despite the absence of recent whole-genome duplications.</title>
        <authorList>
            <person name="Schelkunov M."/>
            <person name="Shtratnikova V."/>
            <person name="Makarenko M."/>
            <person name="Klepikova A."/>
            <person name="Omelchenko D."/>
            <person name="Novikova G."/>
            <person name="Obukhova E."/>
            <person name="Bogdanov V."/>
            <person name="Penin A."/>
            <person name="Logacheva M."/>
        </authorList>
    </citation>
    <scope>NUCLEOTIDE SEQUENCE</scope>
    <source>
        <strain evidence="1">Hsosn_3</strain>
        <tissue evidence="1">Leaf</tissue>
    </source>
</reference>
<sequence>MASGSKFETGWLYCDGNIVNNDVIGSIYDKDLIRFVKLLFNLNFRGLLDLLYAKLFIDPNLYKLRVLRRVMNSMTNKFGITPIDDDDDVDYLFESLDGSESKTHVELYVEKIPIGLSESSNDFPYPSLQVPYQIE</sequence>
<dbReference type="EMBL" id="JAUIZM010000003">
    <property type="protein sequence ID" value="KAK1391744.1"/>
    <property type="molecule type" value="Genomic_DNA"/>
</dbReference>
<keyword evidence="2" id="KW-1185">Reference proteome</keyword>
<name>A0AAD8N082_9APIA</name>